<keyword evidence="2" id="KW-1185">Reference proteome</keyword>
<dbReference type="AlphaFoldDB" id="A0A4S3J0W2"/>
<organism evidence="1 2">
    <name type="scientific">Aspergillus tanneri</name>
    <dbReference type="NCBI Taxonomy" id="1220188"/>
    <lineage>
        <taxon>Eukaryota</taxon>
        <taxon>Fungi</taxon>
        <taxon>Dikarya</taxon>
        <taxon>Ascomycota</taxon>
        <taxon>Pezizomycotina</taxon>
        <taxon>Eurotiomycetes</taxon>
        <taxon>Eurotiomycetidae</taxon>
        <taxon>Eurotiales</taxon>
        <taxon>Aspergillaceae</taxon>
        <taxon>Aspergillus</taxon>
        <taxon>Aspergillus subgen. Circumdati</taxon>
    </lineage>
</organism>
<name>A0A4S3J0W2_9EURO</name>
<dbReference type="Proteomes" id="UP000308092">
    <property type="component" value="Unassembled WGS sequence"/>
</dbReference>
<evidence type="ECO:0000313" key="1">
    <source>
        <dbReference type="EMBL" id="THC88142.1"/>
    </source>
</evidence>
<protein>
    <submittedName>
        <fullName evidence="1">Uncharacterized protein</fullName>
    </submittedName>
</protein>
<dbReference type="EMBL" id="SOSA01000928">
    <property type="protein sequence ID" value="THC88142.1"/>
    <property type="molecule type" value="Genomic_DNA"/>
</dbReference>
<accession>A0A4S3J0W2</accession>
<comment type="caution">
    <text evidence="1">The sequence shown here is derived from an EMBL/GenBank/DDBJ whole genome shotgun (WGS) entry which is preliminary data.</text>
</comment>
<sequence length="68" mass="7907">MADIYFLIAHKIVNAFYSFYPRTRCYGAYGYVDWYYALFGPRLTGTRGTIISTGFQFILTWLSQASLE</sequence>
<reference evidence="1 2" key="1">
    <citation type="submission" date="2019-03" db="EMBL/GenBank/DDBJ databases">
        <title>The genome sequence of a newly discovered highly antifungal drug resistant Aspergillus species, Aspergillus tanneri NIH 1004.</title>
        <authorList>
            <person name="Mounaud S."/>
            <person name="Singh I."/>
            <person name="Joardar V."/>
            <person name="Pakala S."/>
            <person name="Pakala S."/>
            <person name="Venepally P."/>
            <person name="Hoover J."/>
            <person name="Nierman W."/>
            <person name="Chung J."/>
            <person name="Losada L."/>
        </authorList>
    </citation>
    <scope>NUCLEOTIDE SEQUENCE [LARGE SCALE GENOMIC DNA]</scope>
    <source>
        <strain evidence="1 2">NIH1004</strain>
    </source>
</reference>
<dbReference type="VEuPathDB" id="FungiDB:EYZ11_012411"/>
<proteinExistence type="predicted"/>
<evidence type="ECO:0000313" key="2">
    <source>
        <dbReference type="Proteomes" id="UP000308092"/>
    </source>
</evidence>
<gene>
    <name evidence="1" type="ORF">EYZ11_012411</name>
</gene>